<dbReference type="NCBIfam" id="NF033592">
    <property type="entry name" value="transpos_IS4_1"/>
    <property type="match status" value="1"/>
</dbReference>
<sequence>MFDYIHKQISRQMDALRRRFAQTEGLPFSDVLSDETIQNIIEEEVSSYRNRIFPPIVTLCAFLSQVLSSDHSCQNAVAKVLAERVAQGEPPCSSNTKSYCNARLRLPVRLVKRLVRETGRLLHLKSEEGWKWKGRSVMLVDGTTVSMPDTPENQKTYPQPESQKEGVGFPIARIVAIISLSCGAVLDVAIGPYKGKETGEHSLLRQILGSISAGDIILGDRYYCSYFLIAMLQRLGADAVFQIHSGRKSDFRRGKRLGKNDHIVIWEKPKQRPAWMNESMYRQIPDTLTIREIKINKKVITTTLLDPKEVTKNELGKLYTKRWLIEVDFRFIKTVLQMDVLSCKTPDMVCKEIWVHLLAYNLIRTVMAQAAYRYNLPPRTLSFKGTLQQLNAFKGTFLRTAKTCLSIMYGYLLEAIASHRVGNRSRRSEPRAVKRRRKPYPLLTKPREEARNELRRGGASA</sequence>
<dbReference type="GO" id="GO:0003677">
    <property type="term" value="F:DNA binding"/>
    <property type="evidence" value="ECO:0007669"/>
    <property type="project" value="InterPro"/>
</dbReference>
<dbReference type="EMBL" id="MT631399">
    <property type="protein sequence ID" value="QNO49918.1"/>
    <property type="molecule type" value="Genomic_DNA"/>
</dbReference>
<feature type="domain" description="Transposase IS4-like" evidence="2">
    <location>
        <begin position="132"/>
        <end position="362"/>
    </location>
</feature>
<dbReference type="GO" id="GO:0004803">
    <property type="term" value="F:transposase activity"/>
    <property type="evidence" value="ECO:0007669"/>
    <property type="project" value="InterPro"/>
</dbReference>
<dbReference type="GO" id="GO:0006313">
    <property type="term" value="P:DNA transposition"/>
    <property type="evidence" value="ECO:0007669"/>
    <property type="project" value="InterPro"/>
</dbReference>
<feature type="region of interest" description="Disordered" evidence="1">
    <location>
        <begin position="424"/>
        <end position="461"/>
    </location>
</feature>
<organism evidence="3">
    <name type="scientific">Candidatus Methanogaster sp. ANME-2c ERB4</name>
    <dbReference type="NCBI Taxonomy" id="2759911"/>
    <lineage>
        <taxon>Archaea</taxon>
        <taxon>Methanobacteriati</taxon>
        <taxon>Methanobacteriota</taxon>
        <taxon>Stenosarchaea group</taxon>
        <taxon>Methanomicrobia</taxon>
        <taxon>Methanosarcinales</taxon>
        <taxon>ANME-2 cluster</taxon>
        <taxon>Candidatus Methanogasteraceae</taxon>
        <taxon>Candidatus Methanogaster</taxon>
    </lineage>
</organism>
<protein>
    <recommendedName>
        <fullName evidence="2">Transposase IS4-like domain-containing protein</fullName>
    </recommendedName>
</protein>
<evidence type="ECO:0000259" key="2">
    <source>
        <dbReference type="Pfam" id="PF01609"/>
    </source>
</evidence>
<dbReference type="AlphaFoldDB" id="A0A7G9YPI4"/>
<dbReference type="InterPro" id="IPR012337">
    <property type="entry name" value="RNaseH-like_sf"/>
</dbReference>
<proteinExistence type="predicted"/>
<dbReference type="SUPFAM" id="SSF53098">
    <property type="entry name" value="Ribonuclease H-like"/>
    <property type="match status" value="1"/>
</dbReference>
<dbReference type="InterPro" id="IPR002559">
    <property type="entry name" value="Transposase_11"/>
</dbReference>
<feature type="region of interest" description="Disordered" evidence="1">
    <location>
        <begin position="143"/>
        <end position="163"/>
    </location>
</feature>
<evidence type="ECO:0000256" key="1">
    <source>
        <dbReference type="SAM" id="MobiDB-lite"/>
    </source>
</evidence>
<dbReference type="InterPro" id="IPR047952">
    <property type="entry name" value="Transpos_IS4"/>
</dbReference>
<dbReference type="PANTHER" id="PTHR37529">
    <property type="entry name" value="TRANSPOSASE INSG FOR INSERTION SEQUENCE ELEMENT IS4-RELATED"/>
    <property type="match status" value="1"/>
</dbReference>
<name>A0A7G9YPI4_9EURY</name>
<feature type="compositionally biased region" description="Basic and acidic residues" evidence="1">
    <location>
        <begin position="445"/>
        <end position="461"/>
    </location>
</feature>
<dbReference type="PANTHER" id="PTHR37529:SF1">
    <property type="entry name" value="TRANSPOSASE INSG FOR INSERTION SEQUENCE ELEMENT IS4-RELATED"/>
    <property type="match status" value="1"/>
</dbReference>
<reference evidence="3" key="1">
    <citation type="submission" date="2020-06" db="EMBL/GenBank/DDBJ databases">
        <title>Unique genomic features of the anaerobic methanotrophic archaea.</title>
        <authorList>
            <person name="Chadwick G.L."/>
            <person name="Skennerton C.T."/>
            <person name="Laso-Perez R."/>
            <person name="Leu A.O."/>
            <person name="Speth D.R."/>
            <person name="Yu H."/>
            <person name="Morgan-Lang C."/>
            <person name="Hatzenpichler R."/>
            <person name="Goudeau D."/>
            <person name="Malmstrom R."/>
            <person name="Brazelton W.J."/>
            <person name="Woyke T."/>
            <person name="Hallam S.J."/>
            <person name="Tyson G.W."/>
            <person name="Wegener G."/>
            <person name="Boetius A."/>
            <person name="Orphan V."/>
        </authorList>
    </citation>
    <scope>NUCLEOTIDE SEQUENCE</scope>
</reference>
<dbReference type="Pfam" id="PF01609">
    <property type="entry name" value="DDE_Tnp_1"/>
    <property type="match status" value="1"/>
</dbReference>
<gene>
    <name evidence="3" type="ORF">GKKIKBAN_00032</name>
</gene>
<accession>A0A7G9YPI4</accession>
<evidence type="ECO:0000313" key="3">
    <source>
        <dbReference type="EMBL" id="QNO49918.1"/>
    </source>
</evidence>
<feature type="compositionally biased region" description="Polar residues" evidence="1">
    <location>
        <begin position="143"/>
        <end position="161"/>
    </location>
</feature>